<organism evidence="1">
    <name type="scientific">marine sediment metagenome</name>
    <dbReference type="NCBI Taxonomy" id="412755"/>
    <lineage>
        <taxon>unclassified sequences</taxon>
        <taxon>metagenomes</taxon>
        <taxon>ecological metagenomes</taxon>
    </lineage>
</organism>
<name>A0A0F9SK24_9ZZZZ</name>
<gene>
    <name evidence="1" type="ORF">LCGC14_0441890</name>
</gene>
<dbReference type="EMBL" id="LAZR01000428">
    <property type="protein sequence ID" value="KKN69330.1"/>
    <property type="molecule type" value="Genomic_DNA"/>
</dbReference>
<reference evidence="1" key="1">
    <citation type="journal article" date="2015" name="Nature">
        <title>Complex archaea that bridge the gap between prokaryotes and eukaryotes.</title>
        <authorList>
            <person name="Spang A."/>
            <person name="Saw J.H."/>
            <person name="Jorgensen S.L."/>
            <person name="Zaremba-Niedzwiedzka K."/>
            <person name="Martijn J."/>
            <person name="Lind A.E."/>
            <person name="van Eijk R."/>
            <person name="Schleper C."/>
            <person name="Guy L."/>
            <person name="Ettema T.J."/>
        </authorList>
    </citation>
    <scope>NUCLEOTIDE SEQUENCE</scope>
</reference>
<evidence type="ECO:0000313" key="1">
    <source>
        <dbReference type="EMBL" id="KKN69330.1"/>
    </source>
</evidence>
<dbReference type="AlphaFoldDB" id="A0A0F9SK24"/>
<protein>
    <submittedName>
        <fullName evidence="1">Uncharacterized protein</fullName>
    </submittedName>
</protein>
<sequence>METSKIIQKEKERQEELLKEIEFFQEPPAVHKQSLINLKEYLEKVCSEIQQACDFVKFGVKFEVELKEDIKELELMIGRYI</sequence>
<comment type="caution">
    <text evidence="1">The sequence shown here is derived from an EMBL/GenBank/DDBJ whole genome shotgun (WGS) entry which is preliminary data.</text>
</comment>
<proteinExistence type="predicted"/>
<accession>A0A0F9SK24</accession>